<dbReference type="AlphaFoldDB" id="A0A7I7P2X7"/>
<name>A0A7I7P2X7_9MYCO</name>
<gene>
    <name evidence="1" type="ORF">MSEO_37400</name>
</gene>
<evidence type="ECO:0000313" key="1">
    <source>
        <dbReference type="EMBL" id="BBY03241.1"/>
    </source>
</evidence>
<evidence type="ECO:0000313" key="2">
    <source>
        <dbReference type="Proteomes" id="UP000466632"/>
    </source>
</evidence>
<sequence length="56" mass="6290">MRVLKCGPSLHNSQPWQWIAEGPGLDLFVDRSRILCSTDKSGREAYISCGTMLDHL</sequence>
<dbReference type="KEGG" id="mseo:MSEO_37400"/>
<reference evidence="1 2" key="1">
    <citation type="journal article" date="2019" name="Emerg. Microbes Infect.">
        <title>Comprehensive subspecies identification of 175 nontuberculous mycobacteria species based on 7547 genomic profiles.</title>
        <authorList>
            <person name="Matsumoto Y."/>
            <person name="Kinjo T."/>
            <person name="Motooka D."/>
            <person name="Nabeya D."/>
            <person name="Jung N."/>
            <person name="Uechi K."/>
            <person name="Horii T."/>
            <person name="Iida T."/>
            <person name="Fujita J."/>
            <person name="Nakamura S."/>
        </authorList>
    </citation>
    <scope>NUCLEOTIDE SEQUENCE [LARGE SCALE GENOMIC DNA]</scope>
    <source>
        <strain evidence="1 2">JCM 16018</strain>
    </source>
</reference>
<protein>
    <recommendedName>
        <fullName evidence="3">NAD(P)H nitroreductase</fullName>
    </recommendedName>
</protein>
<proteinExistence type="predicted"/>
<accession>A0A7I7P2X7</accession>
<keyword evidence="2" id="KW-1185">Reference proteome</keyword>
<evidence type="ECO:0008006" key="3">
    <source>
        <dbReference type="Google" id="ProtNLM"/>
    </source>
</evidence>
<dbReference type="RefSeq" id="WP_163682641.1">
    <property type="nucleotide sequence ID" value="NZ_AP022582.1"/>
</dbReference>
<organism evidence="1 2">
    <name type="scientific">Mycobacterium seoulense</name>
    <dbReference type="NCBI Taxonomy" id="386911"/>
    <lineage>
        <taxon>Bacteria</taxon>
        <taxon>Bacillati</taxon>
        <taxon>Actinomycetota</taxon>
        <taxon>Actinomycetes</taxon>
        <taxon>Mycobacteriales</taxon>
        <taxon>Mycobacteriaceae</taxon>
        <taxon>Mycobacterium</taxon>
    </lineage>
</organism>
<dbReference type="Proteomes" id="UP000466632">
    <property type="component" value="Chromosome"/>
</dbReference>
<dbReference type="EMBL" id="AP022582">
    <property type="protein sequence ID" value="BBY03241.1"/>
    <property type="molecule type" value="Genomic_DNA"/>
</dbReference>